<accession>A0A8T9Q6X8</accession>
<evidence type="ECO:0000313" key="3">
    <source>
        <dbReference type="Proteomes" id="UP000831796"/>
    </source>
</evidence>
<dbReference type="PANTHER" id="PTHR30189">
    <property type="entry name" value="LPS-ASSEMBLY PROTEIN"/>
    <property type="match status" value="1"/>
</dbReference>
<dbReference type="Pfam" id="PF19838">
    <property type="entry name" value="LptD_2"/>
    <property type="match status" value="1"/>
</dbReference>
<dbReference type="AlphaFoldDB" id="A0A8T9Q6X8"/>
<protein>
    <recommendedName>
        <fullName evidence="1">LPS-assembly protein LptD central domain-containing protein</fullName>
    </recommendedName>
</protein>
<dbReference type="KEGG" id="hcu:MUN79_26965"/>
<keyword evidence="3" id="KW-1185">Reference proteome</keyword>
<sequence length="760" mass="86163">MHAETIKKNELNEIFGRNGRYTTCNLENPHFFINATRMKMIPKEKVVTGPFNMVIGDIPTPLGFLFGYFPTPGKSRASGLLFPTFGQTSDRGFALRNGGYYWVVNDNVGVRLTGDIYSGIGNSFGGYNLMAETQYLKRYSYNGLLNFSYSVRPPDIILPSNSINTNPEYRKPRSARTLWVNWNHTPTPRPGGGRFSASVAAGSPDFNRQNSYDQRRYLAAAFNSTIQYSKTIRNSPVNYNVQLTQSQNTNGLMTFTLPSVTVGVARQYPYEWFGLTPKGKFYEQLSISYDLQARNELSNQIPARTLNGLPLLGGTNEGSQIPVRFSNLRPFLRNARNGMQHDFQISLGNYPVLKNIILTPSVRYRQYWFGQRLSYEYNEVARAIRIDTVRGFNVVSERAAGLSLTTNLYGTLVRKGTHKIQAIRHKLTPSVSYSYSPDYTGRSSLNWVNPDLGSLTNAQGQSYNQRDSRGRILNPLSFSRYNNFLYSTPNTIRASAISFTLNNQVEMKVRNNNDTTGTTPFEKVSLIDGLDFSTAYNIAADSLNLQPLFMNFHTQVARKLSVNATASFSFYQRDSTGRELNRFLLEQSSRRLARLQTADFSLNYQFNPSQGKRKSTVKRDVAPTNTLGSPNRINPYEEYVDFDIPWELTSSFAINYTDPGPIPSRGTYLRPRAIARASLNVTGSVKLTPNFRFGYTTSYDFISKRPVAPMLDFYRDLHCWQISGTWTPFGEFRGYGVTISAKSSLLQDLKLNRNRSFWNR</sequence>
<evidence type="ECO:0000259" key="1">
    <source>
        <dbReference type="Pfam" id="PF19838"/>
    </source>
</evidence>
<organism evidence="2 3">
    <name type="scientific">Hymenobacter cellulosilyticus</name>
    <dbReference type="NCBI Taxonomy" id="2932248"/>
    <lineage>
        <taxon>Bacteria</taxon>
        <taxon>Pseudomonadati</taxon>
        <taxon>Bacteroidota</taxon>
        <taxon>Cytophagia</taxon>
        <taxon>Cytophagales</taxon>
        <taxon>Hymenobacteraceae</taxon>
        <taxon>Hymenobacter</taxon>
    </lineage>
</organism>
<dbReference type="PANTHER" id="PTHR30189:SF1">
    <property type="entry name" value="LPS-ASSEMBLY PROTEIN LPTD"/>
    <property type="match status" value="1"/>
</dbReference>
<dbReference type="InterPro" id="IPR050218">
    <property type="entry name" value="LptD"/>
</dbReference>
<dbReference type="EMBL" id="CP095046">
    <property type="protein sequence ID" value="UOQ72161.1"/>
    <property type="molecule type" value="Genomic_DNA"/>
</dbReference>
<proteinExistence type="predicted"/>
<reference evidence="2" key="1">
    <citation type="submission" date="2022-04" db="EMBL/GenBank/DDBJ databases">
        <title>Hymenobacter sp. isolated from the air.</title>
        <authorList>
            <person name="Won M."/>
            <person name="Lee C.-M."/>
            <person name="Woen H.-Y."/>
            <person name="Kwon S.-W."/>
        </authorList>
    </citation>
    <scope>NUCLEOTIDE SEQUENCE</scope>
    <source>
        <strain evidence="2">5116S-3</strain>
    </source>
</reference>
<dbReference type="RefSeq" id="WP_244675556.1">
    <property type="nucleotide sequence ID" value="NZ_CP095046.1"/>
</dbReference>
<dbReference type="GO" id="GO:1990351">
    <property type="term" value="C:transporter complex"/>
    <property type="evidence" value="ECO:0007669"/>
    <property type="project" value="TreeGrafter"/>
</dbReference>
<dbReference type="GO" id="GO:0009279">
    <property type="term" value="C:cell outer membrane"/>
    <property type="evidence" value="ECO:0007669"/>
    <property type="project" value="TreeGrafter"/>
</dbReference>
<name>A0A8T9Q6X8_9BACT</name>
<evidence type="ECO:0000313" key="2">
    <source>
        <dbReference type="EMBL" id="UOQ72161.1"/>
    </source>
</evidence>
<gene>
    <name evidence="2" type="ORF">MUN79_26965</name>
</gene>
<dbReference type="InterPro" id="IPR045659">
    <property type="entry name" value="LptD_2"/>
</dbReference>
<dbReference type="Proteomes" id="UP000831796">
    <property type="component" value="Chromosome"/>
</dbReference>
<feature type="domain" description="LPS-assembly protein LptD central" evidence="1">
    <location>
        <begin position="46"/>
        <end position="571"/>
    </location>
</feature>